<evidence type="ECO:0000313" key="2">
    <source>
        <dbReference type="Proteomes" id="UP000435112"/>
    </source>
</evidence>
<name>A0A6A3HS63_9STRA</name>
<organism evidence="1 2">
    <name type="scientific">Phytophthora rubi</name>
    <dbReference type="NCBI Taxonomy" id="129364"/>
    <lineage>
        <taxon>Eukaryota</taxon>
        <taxon>Sar</taxon>
        <taxon>Stramenopiles</taxon>
        <taxon>Oomycota</taxon>
        <taxon>Peronosporomycetes</taxon>
        <taxon>Peronosporales</taxon>
        <taxon>Peronosporaceae</taxon>
        <taxon>Phytophthora</taxon>
    </lineage>
</organism>
<protein>
    <submittedName>
        <fullName evidence="1">Uncharacterized protein</fullName>
    </submittedName>
</protein>
<accession>A0A6A3HS63</accession>
<comment type="caution">
    <text evidence="1">The sequence shown here is derived from an EMBL/GenBank/DDBJ whole genome shotgun (WGS) entry which is preliminary data.</text>
</comment>
<dbReference type="OrthoDB" id="10287680at2759"/>
<dbReference type="AlphaFoldDB" id="A0A6A3HS63"/>
<gene>
    <name evidence="1" type="ORF">PR002_g26710</name>
</gene>
<proteinExistence type="predicted"/>
<dbReference type="Proteomes" id="UP000435112">
    <property type="component" value="Unassembled WGS sequence"/>
</dbReference>
<evidence type="ECO:0000313" key="1">
    <source>
        <dbReference type="EMBL" id="KAE8971802.1"/>
    </source>
</evidence>
<reference evidence="1 2" key="1">
    <citation type="submission" date="2018-09" db="EMBL/GenBank/DDBJ databases">
        <title>Genomic investigation of the strawberry pathogen Phytophthora fragariae indicates pathogenicity is determined by transcriptional variation in three key races.</title>
        <authorList>
            <person name="Adams T.M."/>
            <person name="Armitage A.D."/>
            <person name="Sobczyk M.K."/>
            <person name="Bates H.J."/>
            <person name="Dunwell J.M."/>
            <person name="Nellist C.F."/>
            <person name="Harrison R.J."/>
        </authorList>
    </citation>
    <scope>NUCLEOTIDE SEQUENCE [LARGE SCALE GENOMIC DNA]</scope>
    <source>
        <strain evidence="1 2">SCRP324</strain>
    </source>
</reference>
<sequence>MRHITASGSGNASVAAFCSLVLSSSNACRPLLPNSSPMPDATRFVRRVAVASASSNFS</sequence>
<dbReference type="EMBL" id="QXFU01003928">
    <property type="protein sequence ID" value="KAE8971802.1"/>
    <property type="molecule type" value="Genomic_DNA"/>
</dbReference>